<proteinExistence type="predicted"/>
<accession>A0AAV7JBI0</accession>
<gene>
    <name evidence="1" type="ORF">LOD99_13249</name>
</gene>
<evidence type="ECO:0000313" key="2">
    <source>
        <dbReference type="Proteomes" id="UP001165289"/>
    </source>
</evidence>
<dbReference type="Proteomes" id="UP001165289">
    <property type="component" value="Unassembled WGS sequence"/>
</dbReference>
<dbReference type="AlphaFoldDB" id="A0AAV7JBI0"/>
<organism evidence="1 2">
    <name type="scientific">Oopsacas minuta</name>
    <dbReference type="NCBI Taxonomy" id="111878"/>
    <lineage>
        <taxon>Eukaryota</taxon>
        <taxon>Metazoa</taxon>
        <taxon>Porifera</taxon>
        <taxon>Hexactinellida</taxon>
        <taxon>Hexasterophora</taxon>
        <taxon>Lyssacinosida</taxon>
        <taxon>Leucopsacidae</taxon>
        <taxon>Oopsacas</taxon>
    </lineage>
</organism>
<name>A0AAV7JBI0_9METZ</name>
<dbReference type="EMBL" id="JAKMXF010000365">
    <property type="protein sequence ID" value="KAI6645996.1"/>
    <property type="molecule type" value="Genomic_DNA"/>
</dbReference>
<evidence type="ECO:0000313" key="1">
    <source>
        <dbReference type="EMBL" id="KAI6645996.1"/>
    </source>
</evidence>
<keyword evidence="2" id="KW-1185">Reference proteome</keyword>
<reference evidence="1 2" key="1">
    <citation type="journal article" date="2023" name="BMC Biol.">
        <title>The compact genome of the sponge Oopsacas minuta (Hexactinellida) is lacking key metazoan core genes.</title>
        <authorList>
            <person name="Santini S."/>
            <person name="Schenkelaars Q."/>
            <person name="Jourda C."/>
            <person name="Duchesne M."/>
            <person name="Belahbib H."/>
            <person name="Rocher C."/>
            <person name="Selva M."/>
            <person name="Riesgo A."/>
            <person name="Vervoort M."/>
            <person name="Leys S.P."/>
            <person name="Kodjabachian L."/>
            <person name="Le Bivic A."/>
            <person name="Borchiellini C."/>
            <person name="Claverie J.M."/>
            <person name="Renard E."/>
        </authorList>
    </citation>
    <scope>NUCLEOTIDE SEQUENCE [LARGE SCALE GENOMIC DNA]</scope>
    <source>
        <strain evidence="1">SPO-2</strain>
    </source>
</reference>
<sequence>MAVEDTNPLITLRIHSTKINETEVQVHLLRVRKNDDKHNVEYFRNLIENELNIPRVCHLSLSIAGTPLDPIETMEVCSMSDRIWDNPNPITLHYYAPTLAFNRLSNLLEQIDNAIDQTNIPHVQTRLERLIHFHNDCHLSRGVGTQLYLVNKGFIHKLRDLLVYLHSELENEDSSSEIMTRTNLKCISDIIHVLWSYADSREMLLLMSQLEFTKEFLRLYFLANTKVITSKVNQIYWQDICHDCHGIFQMIVEVKDVAIRLGNDETFLKILKTNFLRPTLEFFDCCLQSNIFLSISIHKSTSVNLYCHGIYLEILEHFVANQYISFDSRISRIYSNVSLIILNSLKTPNLILFGSKFLFQASRLLGLFLRDVSIQEIIQYEHTHNTTWNIIEHFIGFFFVPSNSILASVMFCEKTTGKHPIVDLYFKMAHFSLKVLLRQEKHRSRILAEKLLELLIIADWRCGGIQEELRLYFSGLHSYPVPSLHDICAVQAYCYGLGDYSDLMES</sequence>
<comment type="caution">
    <text evidence="1">The sequence shown here is derived from an EMBL/GenBank/DDBJ whole genome shotgun (WGS) entry which is preliminary data.</text>
</comment>
<protein>
    <submittedName>
        <fullName evidence="1">Uncharacterized protein</fullName>
    </submittedName>
</protein>